<dbReference type="RefSeq" id="XP_013423436.1">
    <property type="nucleotide sequence ID" value="XM_013567982.1"/>
</dbReference>
<evidence type="ECO:0000313" key="8">
    <source>
        <dbReference type="EMBL" id="KEQ69372.1"/>
    </source>
</evidence>
<comment type="subcellular location">
    <subcellularLocation>
        <location evidence="1">Mitochondrion</location>
    </subcellularLocation>
</comment>
<dbReference type="InterPro" id="IPR006571">
    <property type="entry name" value="TLDc_dom"/>
</dbReference>
<feature type="domain" description="TLDc" evidence="7">
    <location>
        <begin position="136"/>
        <end position="351"/>
    </location>
</feature>
<protein>
    <recommendedName>
        <fullName evidence="5">Oxidation resistance protein 1</fullName>
    </recommendedName>
</protein>
<dbReference type="Proteomes" id="UP000027730">
    <property type="component" value="Unassembled WGS sequence"/>
</dbReference>
<feature type="compositionally biased region" description="Polar residues" evidence="6">
    <location>
        <begin position="19"/>
        <end position="36"/>
    </location>
</feature>
<evidence type="ECO:0000256" key="2">
    <source>
        <dbReference type="ARBA" id="ARBA00009540"/>
    </source>
</evidence>
<evidence type="ECO:0000256" key="5">
    <source>
        <dbReference type="ARBA" id="ARBA00040604"/>
    </source>
</evidence>
<dbReference type="PANTHER" id="PTHR23354:SF62">
    <property type="entry name" value="MUSTARD, ISOFORM V"/>
    <property type="match status" value="1"/>
</dbReference>
<evidence type="ECO:0000259" key="7">
    <source>
        <dbReference type="PROSITE" id="PS51886"/>
    </source>
</evidence>
<reference evidence="8 9" key="1">
    <citation type="journal article" date="2014" name="BMC Genomics">
        <title>Genome sequencing of four Aureobasidium pullulans varieties: biotechnological potential, stress tolerance, and description of new species.</title>
        <authorList>
            <person name="Gostin Ar C."/>
            <person name="Ohm R.A."/>
            <person name="Kogej T."/>
            <person name="Sonjak S."/>
            <person name="Turk M."/>
            <person name="Zajc J."/>
            <person name="Zalar P."/>
            <person name="Grube M."/>
            <person name="Sun H."/>
            <person name="Han J."/>
            <person name="Sharma A."/>
            <person name="Chiniquy J."/>
            <person name="Ngan C.Y."/>
            <person name="Lipzen A."/>
            <person name="Barry K."/>
            <person name="Grigoriev I.V."/>
            <person name="Gunde-Cimerman N."/>
        </authorList>
    </citation>
    <scope>NUCLEOTIDE SEQUENCE [LARGE SCALE GENOMIC DNA]</scope>
    <source>
        <strain evidence="8 9">CBS 147.97</strain>
    </source>
</reference>
<dbReference type="GO" id="GO:0006979">
    <property type="term" value="P:response to oxidative stress"/>
    <property type="evidence" value="ECO:0007669"/>
    <property type="project" value="TreeGrafter"/>
</dbReference>
<dbReference type="AlphaFoldDB" id="A0A074WHP7"/>
<dbReference type="OrthoDB" id="26679at2759"/>
<evidence type="ECO:0000313" key="9">
    <source>
        <dbReference type="Proteomes" id="UP000027730"/>
    </source>
</evidence>
<organism evidence="8 9">
    <name type="scientific">Aureobasidium namibiae CBS 147.97</name>
    <dbReference type="NCBI Taxonomy" id="1043004"/>
    <lineage>
        <taxon>Eukaryota</taxon>
        <taxon>Fungi</taxon>
        <taxon>Dikarya</taxon>
        <taxon>Ascomycota</taxon>
        <taxon>Pezizomycotina</taxon>
        <taxon>Dothideomycetes</taxon>
        <taxon>Dothideomycetidae</taxon>
        <taxon>Dothideales</taxon>
        <taxon>Saccotheciaceae</taxon>
        <taxon>Aureobasidium</taxon>
    </lineage>
</organism>
<accession>A0A074WHP7</accession>
<feature type="region of interest" description="Disordered" evidence="6">
    <location>
        <begin position="236"/>
        <end position="276"/>
    </location>
</feature>
<feature type="compositionally biased region" description="Basic and acidic residues" evidence="6">
    <location>
        <begin position="41"/>
        <end position="54"/>
    </location>
</feature>
<dbReference type="GO" id="GO:0005634">
    <property type="term" value="C:nucleus"/>
    <property type="evidence" value="ECO:0007669"/>
    <property type="project" value="TreeGrafter"/>
</dbReference>
<sequence length="352" mass="38498">MRHSSKSPSPPTRTRSPSLGESSSSAIDTRDTTLSSDDNDDAQRRDSGSDKNEESSFFHHIAYPVSYTLSGLLRRLSADEAPTPLARALSANYNGAMSPSAALFDAPKRRLSPFQPPPLTPLTLTGYRDGTPLPSRLLEKALAEEIRLLMPPRVQLVDEWKLIYSLEQNGTSLASLYNLSDDYRGKRGGFVLVVRDASQGIFGAYLSDPPQPHPHYYGTGECFLWSASRLPSMPDLSLLPPPPSADTTHMQRSTTIATTEKPSLTPSSRSGTSTPDRIRFKAFPYTGENDYTIFCQQGFLSVGGGDGHYGLWLDNNLARGVSSPCPTFENARLSDEGEKFGVLGVELWYIGS</sequence>
<comment type="similarity">
    <text evidence="2">Belongs to the OXR1 family.</text>
</comment>
<name>A0A074WHP7_9PEZI</name>
<dbReference type="HOGENOM" id="CLU_029204_0_1_1"/>
<evidence type="ECO:0000256" key="3">
    <source>
        <dbReference type="ARBA" id="ARBA00023128"/>
    </source>
</evidence>
<proteinExistence type="inferred from homology"/>
<gene>
    <name evidence="8" type="ORF">M436DRAFT_56308</name>
</gene>
<feature type="compositionally biased region" description="Polar residues" evidence="6">
    <location>
        <begin position="245"/>
        <end position="275"/>
    </location>
</feature>
<dbReference type="GeneID" id="25412282"/>
<keyword evidence="3" id="KW-0496">Mitochondrion</keyword>
<dbReference type="EMBL" id="KL584722">
    <property type="protein sequence ID" value="KEQ69372.1"/>
    <property type="molecule type" value="Genomic_DNA"/>
</dbReference>
<evidence type="ECO:0000256" key="4">
    <source>
        <dbReference type="ARBA" id="ARBA00037112"/>
    </source>
</evidence>
<evidence type="ECO:0000256" key="1">
    <source>
        <dbReference type="ARBA" id="ARBA00004173"/>
    </source>
</evidence>
<dbReference type="STRING" id="1043004.A0A074WHP7"/>
<comment type="function">
    <text evidence="4">May be involved in protection from oxidative damage.</text>
</comment>
<dbReference type="PANTHER" id="PTHR23354">
    <property type="entry name" value="NUCLEOLAR PROTEIN 7/ESTROGEN RECEPTOR COACTIVATOR-RELATED"/>
    <property type="match status" value="1"/>
</dbReference>
<feature type="region of interest" description="Disordered" evidence="6">
    <location>
        <begin position="1"/>
        <end position="54"/>
    </location>
</feature>
<keyword evidence="9" id="KW-1185">Reference proteome</keyword>
<dbReference type="SMART" id="SM00584">
    <property type="entry name" value="TLDc"/>
    <property type="match status" value="1"/>
</dbReference>
<dbReference type="GO" id="GO:0005739">
    <property type="term" value="C:mitochondrion"/>
    <property type="evidence" value="ECO:0007669"/>
    <property type="project" value="UniProtKB-SubCell"/>
</dbReference>
<dbReference type="Pfam" id="PF07534">
    <property type="entry name" value="TLD"/>
    <property type="match status" value="2"/>
</dbReference>
<dbReference type="PROSITE" id="PS51886">
    <property type="entry name" value="TLDC"/>
    <property type="match status" value="1"/>
</dbReference>
<evidence type="ECO:0000256" key="6">
    <source>
        <dbReference type="SAM" id="MobiDB-lite"/>
    </source>
</evidence>